<dbReference type="Pfam" id="PF11776">
    <property type="entry name" value="RcnB"/>
    <property type="match status" value="1"/>
</dbReference>
<dbReference type="PATRIC" id="fig|65700.7.peg.4129"/>
<dbReference type="EMBL" id="JXNU01000003">
    <property type="protein sequence ID" value="KKF36667.1"/>
    <property type="molecule type" value="Genomic_DNA"/>
</dbReference>
<protein>
    <recommendedName>
        <fullName evidence="7">Nickel/cobalt homeostasis protein RcnB</fullName>
    </recommendedName>
</protein>
<evidence type="ECO:0000313" key="4">
    <source>
        <dbReference type="EMBL" id="KKF36667.1"/>
    </source>
</evidence>
<evidence type="ECO:0000256" key="1">
    <source>
        <dbReference type="SAM" id="MobiDB-lite"/>
    </source>
</evidence>
<reference evidence="3 6" key="2">
    <citation type="submission" date="2016-01" db="EMBL/GenBank/DDBJ databases">
        <authorList>
            <person name="Oliw E.H."/>
        </authorList>
    </citation>
    <scope>NUCLEOTIDE SEQUENCE [LARGE SCALE GENOMIC DNA]</scope>
    <source>
        <strain evidence="3 6">MDcuke</strain>
    </source>
</reference>
<dbReference type="RefSeq" id="WP_016193026.1">
    <property type="nucleotide sequence ID" value="NZ_CP013970.1"/>
</dbReference>
<dbReference type="Proteomes" id="UP000033924">
    <property type="component" value="Unassembled WGS sequence"/>
</dbReference>
<evidence type="ECO:0008006" key="7">
    <source>
        <dbReference type="Google" id="ProtNLM"/>
    </source>
</evidence>
<dbReference type="EMBL" id="CP013970">
    <property type="protein sequence ID" value="AXF77675.1"/>
    <property type="molecule type" value="Genomic_DNA"/>
</dbReference>
<keyword evidence="2" id="KW-0732">Signal</keyword>
<sequence>MSKSTYVLITAMLMGAVPLIASAEGEQVAPAVTAPVAGVDDQSPGNPEATNPDTPKGSSTGAQAQAMQNPNSDVQEQRDPANPYEIKSFFADFQRFTIGSVIPDRYRTKKYEIVDWKTRNLSEPDEGTSWTYMGGNYVLYSKADGKIIKAESGDIFYKQS</sequence>
<evidence type="ECO:0000256" key="2">
    <source>
        <dbReference type="SAM" id="SignalP"/>
    </source>
</evidence>
<feature type="chain" id="PRO_5035993663" description="Nickel/cobalt homeostasis protein RcnB" evidence="2">
    <location>
        <begin position="24"/>
        <end position="160"/>
    </location>
</feature>
<feature type="compositionally biased region" description="Polar residues" evidence="1">
    <location>
        <begin position="43"/>
        <end position="74"/>
    </location>
</feature>
<dbReference type="STRING" id="65700.SY86_16455"/>
<accession>A0A0M2KH52</accession>
<keyword evidence="5" id="KW-1185">Reference proteome</keyword>
<evidence type="ECO:0000313" key="6">
    <source>
        <dbReference type="Proteomes" id="UP000264980"/>
    </source>
</evidence>
<proteinExistence type="predicted"/>
<evidence type="ECO:0000313" key="3">
    <source>
        <dbReference type="EMBL" id="AXF77675.1"/>
    </source>
</evidence>
<dbReference type="InterPro" id="IPR024572">
    <property type="entry name" value="RcnB"/>
</dbReference>
<organism evidence="4 5">
    <name type="scientific">Erwinia tracheiphila</name>
    <dbReference type="NCBI Taxonomy" id="65700"/>
    <lineage>
        <taxon>Bacteria</taxon>
        <taxon>Pseudomonadati</taxon>
        <taxon>Pseudomonadota</taxon>
        <taxon>Gammaproteobacteria</taxon>
        <taxon>Enterobacterales</taxon>
        <taxon>Erwiniaceae</taxon>
        <taxon>Erwinia</taxon>
    </lineage>
</organism>
<dbReference type="Proteomes" id="UP000264980">
    <property type="component" value="Chromosome"/>
</dbReference>
<dbReference type="Gene3D" id="3.10.450.160">
    <property type="entry name" value="inner membrane protein cigr"/>
    <property type="match status" value="1"/>
</dbReference>
<name>A0A0M2KH52_9GAMM</name>
<dbReference type="AlphaFoldDB" id="A0A0M2KH52"/>
<reference evidence="4 5" key="1">
    <citation type="submission" date="2015-01" db="EMBL/GenBank/DDBJ databases">
        <title>Erwinia tracheiphila.</title>
        <authorList>
            <person name="Shapiro L.R."/>
        </authorList>
    </citation>
    <scope>NUCLEOTIDE SEQUENCE [LARGE SCALE GENOMIC DNA]</scope>
    <source>
        <strain evidence="4 5">BuffGH</strain>
    </source>
</reference>
<feature type="region of interest" description="Disordered" evidence="1">
    <location>
        <begin position="36"/>
        <end position="81"/>
    </location>
</feature>
<feature type="signal peptide" evidence="2">
    <location>
        <begin position="1"/>
        <end position="23"/>
    </location>
</feature>
<gene>
    <name evidence="3" type="ORF">AV903_19130</name>
    <name evidence="4" type="ORF">SY86_16455</name>
</gene>
<evidence type="ECO:0000313" key="5">
    <source>
        <dbReference type="Proteomes" id="UP000033924"/>
    </source>
</evidence>